<dbReference type="PANTHER" id="PTHR47235">
    <property type="entry name" value="BLR6548 PROTEIN"/>
    <property type="match status" value="1"/>
</dbReference>
<dbReference type="Pfam" id="PF13458">
    <property type="entry name" value="Peripla_BP_6"/>
    <property type="match status" value="1"/>
</dbReference>
<feature type="transmembrane region" description="Helical" evidence="5">
    <location>
        <begin position="20"/>
        <end position="43"/>
    </location>
</feature>
<dbReference type="PRINTS" id="PR00337">
    <property type="entry name" value="LEUILEVALBP"/>
</dbReference>
<keyword evidence="2" id="KW-0813">Transport</keyword>
<feature type="domain" description="Leucine-binding protein" evidence="6">
    <location>
        <begin position="48"/>
        <end position="399"/>
    </location>
</feature>
<keyword evidence="5" id="KW-1133">Transmembrane helix</keyword>
<dbReference type="InterPro" id="IPR028082">
    <property type="entry name" value="Peripla_BP_I"/>
</dbReference>
<sequence>MKVHCRWLAGLGSPVRVASLVRMASLVNVTSLVLVVSLALMATPSMAEVKVGMVAPFSGAASSLGEGMRQGIEARFAEANESGGVHGETLTLVTRDDGYEPLRSAKSTRELLEDDDILAMLGNVGTPTAIVNLPILLDHKMPLIGALTGSGILRQSPPDRYVFNYRASYAQETATMIEGLLMAGIAPEEIAFFTQADGYGDAGYQGALRSLANHGYSHPERLAHGRYTRGTRNVHRGLATVLQAPVTPKAVIIVGTYGPAADFIREARKDLPDALFLNVSFVGSQALLDELGNAAEGVIVTQVVPPHTSDLPGVEAYRAALQANGADSDGDFVSLEGYLAASLFIKGLEAAGTDPDREALVDGLEGLGDIDLGIGKPLTLGSKDHQASNAVWATRIHDGQFELVDWFTLLDDGAAKE</sequence>
<organism evidence="7 8">
    <name type="scientific">Chromohalobacter canadensis</name>
    <dbReference type="NCBI Taxonomy" id="141389"/>
    <lineage>
        <taxon>Bacteria</taxon>
        <taxon>Pseudomonadati</taxon>
        <taxon>Pseudomonadota</taxon>
        <taxon>Gammaproteobacteria</taxon>
        <taxon>Oceanospirillales</taxon>
        <taxon>Halomonadaceae</taxon>
        <taxon>Chromohalobacter</taxon>
    </lineage>
</organism>
<dbReference type="PANTHER" id="PTHR47235:SF1">
    <property type="entry name" value="BLR6548 PROTEIN"/>
    <property type="match status" value="1"/>
</dbReference>
<evidence type="ECO:0000256" key="2">
    <source>
        <dbReference type="ARBA" id="ARBA00022448"/>
    </source>
</evidence>
<evidence type="ECO:0000313" key="7">
    <source>
        <dbReference type="EMBL" id="SOC57440.1"/>
    </source>
</evidence>
<dbReference type="InterPro" id="IPR028081">
    <property type="entry name" value="Leu-bd"/>
</dbReference>
<dbReference type="RefSeq" id="WP_245846468.1">
    <property type="nucleotide sequence ID" value="NZ_OBQJ01000009.1"/>
</dbReference>
<protein>
    <submittedName>
        <fullName evidence="7">Amino acid/amide ABC transporter substrate-binding protein, HAAT family</fullName>
    </submittedName>
</protein>
<keyword evidence="5" id="KW-0812">Transmembrane</keyword>
<evidence type="ECO:0000259" key="6">
    <source>
        <dbReference type="Pfam" id="PF13458"/>
    </source>
</evidence>
<keyword evidence="4" id="KW-0029">Amino-acid transport</keyword>
<dbReference type="InterPro" id="IPR000709">
    <property type="entry name" value="Leu_Ile_Val-bd"/>
</dbReference>
<gene>
    <name evidence="7" type="ORF">SAMN05421509_109102</name>
</gene>
<dbReference type="EMBL" id="OBQJ01000009">
    <property type="protein sequence ID" value="SOC57440.1"/>
    <property type="molecule type" value="Genomic_DNA"/>
</dbReference>
<dbReference type="GO" id="GO:0006865">
    <property type="term" value="P:amino acid transport"/>
    <property type="evidence" value="ECO:0007669"/>
    <property type="project" value="UniProtKB-KW"/>
</dbReference>
<evidence type="ECO:0000256" key="3">
    <source>
        <dbReference type="ARBA" id="ARBA00022729"/>
    </source>
</evidence>
<dbReference type="Gene3D" id="3.40.50.2300">
    <property type="match status" value="2"/>
</dbReference>
<keyword evidence="5" id="KW-0472">Membrane</keyword>
<name>A0A285VTN1_9GAMM</name>
<accession>A0A285VTN1</accession>
<dbReference type="AlphaFoldDB" id="A0A285VTN1"/>
<evidence type="ECO:0000256" key="1">
    <source>
        <dbReference type="ARBA" id="ARBA00010062"/>
    </source>
</evidence>
<evidence type="ECO:0000256" key="5">
    <source>
        <dbReference type="SAM" id="Phobius"/>
    </source>
</evidence>
<dbReference type="SUPFAM" id="SSF53822">
    <property type="entry name" value="Periplasmic binding protein-like I"/>
    <property type="match status" value="1"/>
</dbReference>
<proteinExistence type="inferred from homology"/>
<dbReference type="Proteomes" id="UP000219023">
    <property type="component" value="Unassembled WGS sequence"/>
</dbReference>
<evidence type="ECO:0000313" key="8">
    <source>
        <dbReference type="Proteomes" id="UP000219023"/>
    </source>
</evidence>
<evidence type="ECO:0000256" key="4">
    <source>
        <dbReference type="ARBA" id="ARBA00022970"/>
    </source>
</evidence>
<keyword evidence="3" id="KW-0732">Signal</keyword>
<reference evidence="7 8" key="1">
    <citation type="submission" date="2017-08" db="EMBL/GenBank/DDBJ databases">
        <authorList>
            <person name="de Groot N.N."/>
        </authorList>
    </citation>
    <scope>NUCLEOTIDE SEQUENCE [LARGE SCALE GENOMIC DNA]</scope>
    <source>
        <strain evidence="7 8">USBA 855</strain>
    </source>
</reference>
<dbReference type="CDD" id="cd19978">
    <property type="entry name" value="PBP1_ABC_ligand_binding-like"/>
    <property type="match status" value="1"/>
</dbReference>
<comment type="similarity">
    <text evidence="1">Belongs to the leucine-binding protein family.</text>
</comment>